<feature type="chain" id="PRO_5038475598" evidence="1">
    <location>
        <begin position="25"/>
        <end position="202"/>
    </location>
</feature>
<dbReference type="EMBL" id="JADAKE010000023">
    <property type="protein sequence ID" value="MBF8808710.1"/>
    <property type="molecule type" value="Genomic_DNA"/>
</dbReference>
<gene>
    <name evidence="2" type="ORF">IC227_11255</name>
</gene>
<comment type="caution">
    <text evidence="2">The sequence shown here is derived from an EMBL/GenBank/DDBJ whole genome shotgun (WGS) entry which is preliminary data.</text>
</comment>
<keyword evidence="3" id="KW-1185">Reference proteome</keyword>
<accession>A0A931FAH1</accession>
<dbReference type="Proteomes" id="UP000637757">
    <property type="component" value="Unassembled WGS sequence"/>
</dbReference>
<evidence type="ECO:0000256" key="1">
    <source>
        <dbReference type="SAM" id="SignalP"/>
    </source>
</evidence>
<proteinExistence type="predicted"/>
<dbReference type="AlphaFoldDB" id="A0A931FAH1"/>
<evidence type="ECO:0000313" key="3">
    <source>
        <dbReference type="Proteomes" id="UP000637757"/>
    </source>
</evidence>
<protein>
    <submittedName>
        <fullName evidence="2">Uncharacterized protein</fullName>
    </submittedName>
</protein>
<sequence length="202" mass="22750">MKIVKRTLALGLILGVLTSAIQLSAEKITAETNVSVISNTGEWGNEEGKFPDQGPELIKEFTHLTSTNWEMLDFSAKWQTTGTYTGTHNLIGELYAQNMPDTTLTRSVSLTSGQLTGIRYDGTTKTWPLVSPFSKAESVWRVNHSPEEVKLTFGLFNESISPSEFKSFKIDMVVFLHYHVDGWEYMMGINPQYKTQTFSFSF</sequence>
<evidence type="ECO:0000313" key="2">
    <source>
        <dbReference type="EMBL" id="MBF8808710.1"/>
    </source>
</evidence>
<name>A0A931FAH1_9ENTE</name>
<feature type="signal peptide" evidence="1">
    <location>
        <begin position="1"/>
        <end position="24"/>
    </location>
</feature>
<reference evidence="2" key="1">
    <citation type="submission" date="2020-09" db="EMBL/GenBank/DDBJ databases">
        <title>Genomic insights into the novelty and pathogenicity of a unique biofilm-forming Enterococcus sp. bacteria (Enterococcus lacertideformus) identified in reptiles.</title>
        <authorList>
            <person name="Agius J.E."/>
            <person name="Phalen D.N."/>
            <person name="Rose K."/>
            <person name="Eden J.-S."/>
        </authorList>
    </citation>
    <scope>NUCLEOTIDE SEQUENCE</scope>
    <source>
        <strain evidence="2">PHRS 0518</strain>
    </source>
</reference>
<keyword evidence="1" id="KW-0732">Signal</keyword>
<organism evidence="2 3">
    <name type="scientific">Enterococcus lacertideformus</name>
    <dbReference type="NCBI Taxonomy" id="2771493"/>
    <lineage>
        <taxon>Bacteria</taxon>
        <taxon>Bacillati</taxon>
        <taxon>Bacillota</taxon>
        <taxon>Bacilli</taxon>
        <taxon>Lactobacillales</taxon>
        <taxon>Enterococcaceae</taxon>
        <taxon>Enterococcus</taxon>
    </lineage>
</organism>